<reference evidence="2" key="1">
    <citation type="journal article" date="2019" name="Int. J. Syst. Evol. Microbiol.">
        <title>The Global Catalogue of Microorganisms (GCM) 10K type strain sequencing project: providing services to taxonomists for standard genome sequencing and annotation.</title>
        <authorList>
            <consortium name="The Broad Institute Genomics Platform"/>
            <consortium name="The Broad Institute Genome Sequencing Center for Infectious Disease"/>
            <person name="Wu L."/>
            <person name="Ma J."/>
        </authorList>
    </citation>
    <scope>NUCLEOTIDE SEQUENCE [LARGE SCALE GENOMIC DNA]</scope>
    <source>
        <strain evidence="2">CGMCC 1.15111</strain>
    </source>
</reference>
<evidence type="ECO:0000313" key="1">
    <source>
        <dbReference type="EMBL" id="GHE51673.1"/>
    </source>
</evidence>
<comment type="caution">
    <text evidence="1">The sequence shown here is derived from an EMBL/GenBank/DDBJ whole genome shotgun (WGS) entry which is preliminary data.</text>
</comment>
<gene>
    <name evidence="1" type="ORF">GCM10011340_02310</name>
</gene>
<evidence type="ECO:0000313" key="2">
    <source>
        <dbReference type="Proteomes" id="UP000658258"/>
    </source>
</evidence>
<sequence length="279" mass="32583">MGQGNINGRVFDLMDSLYLPYVTIINLDTKDTTKSNLEGYFYIKADNGDQLLFRYLGFVERTITLQNLKFLEVGLKPWSSEDDLGQNRIHIYAGVEINYKLIGGKLKYVSDYFGSFTFESSASYFFNTETKLTDAKIRFPRLIYSYPNVSIGTSIAYQNLTFEDNSGYESYMLSFQPRLRYFEANIGVGRNHFELDSKKTFGVLVGIKKEVPLGNYNYLPFESSVTFWGKNLQFNTALNYRIFKRFEIELGYQYFRGIDLIQFTLGNSIRLWRYNKNEY</sequence>
<name>A0ABQ3I3L0_9BACT</name>
<proteinExistence type="predicted"/>
<protein>
    <recommendedName>
        <fullName evidence="3">Carboxypeptidase-like regulatory domain-containing protein</fullName>
    </recommendedName>
</protein>
<evidence type="ECO:0008006" key="3">
    <source>
        <dbReference type="Google" id="ProtNLM"/>
    </source>
</evidence>
<dbReference type="Proteomes" id="UP000658258">
    <property type="component" value="Unassembled WGS sequence"/>
</dbReference>
<dbReference type="SUPFAM" id="SSF49464">
    <property type="entry name" value="Carboxypeptidase regulatory domain-like"/>
    <property type="match status" value="1"/>
</dbReference>
<keyword evidence="2" id="KW-1185">Reference proteome</keyword>
<dbReference type="EMBL" id="BNAG01000001">
    <property type="protein sequence ID" value="GHE51673.1"/>
    <property type="molecule type" value="Genomic_DNA"/>
</dbReference>
<dbReference type="InterPro" id="IPR008969">
    <property type="entry name" value="CarboxyPept-like_regulatory"/>
</dbReference>
<organism evidence="1 2">
    <name type="scientific">Roseivirga thermotolerans</name>
    <dbReference type="NCBI Taxonomy" id="1758176"/>
    <lineage>
        <taxon>Bacteria</taxon>
        <taxon>Pseudomonadati</taxon>
        <taxon>Bacteroidota</taxon>
        <taxon>Cytophagia</taxon>
        <taxon>Cytophagales</taxon>
        <taxon>Roseivirgaceae</taxon>
        <taxon>Roseivirga</taxon>
    </lineage>
</organism>
<accession>A0ABQ3I3L0</accession>